<keyword evidence="3" id="KW-0238">DNA-binding</keyword>
<comment type="function">
    <text evidence="3">Acts both as a biotin--[acetyl-CoA-carboxylase] ligase and a repressor.</text>
</comment>
<comment type="similarity">
    <text evidence="3">Belongs to the biotin--protein ligase family.</text>
</comment>
<dbReference type="Pfam" id="PF02237">
    <property type="entry name" value="BPL_C"/>
    <property type="match status" value="1"/>
</dbReference>
<dbReference type="Pfam" id="PF08279">
    <property type="entry name" value="HTH_11"/>
    <property type="match status" value="1"/>
</dbReference>
<keyword evidence="3" id="KW-0805">Transcription regulation</keyword>
<feature type="DNA-binding region" description="H-T-H motif" evidence="3">
    <location>
        <begin position="19"/>
        <end position="38"/>
    </location>
</feature>
<dbReference type="Gene3D" id="1.10.10.10">
    <property type="entry name" value="Winged helix-like DNA-binding domain superfamily/Winged helix DNA-binding domain"/>
    <property type="match status" value="1"/>
</dbReference>
<name>A0A845R1B7_9CLOT</name>
<feature type="binding site" evidence="3">
    <location>
        <begin position="117"/>
        <end position="119"/>
    </location>
    <ligand>
        <name>biotin</name>
        <dbReference type="ChEBI" id="CHEBI:57586"/>
    </ligand>
</feature>
<keyword evidence="3" id="KW-0804">Transcription</keyword>
<dbReference type="InterPro" id="IPR013196">
    <property type="entry name" value="HTH_11"/>
</dbReference>
<keyword evidence="1 3" id="KW-0436">Ligase</keyword>
<comment type="catalytic activity">
    <reaction evidence="3">
        <text>biotin + L-lysyl-[protein] + ATP = N(6)-biotinyl-L-lysyl-[protein] + AMP + diphosphate + H(+)</text>
        <dbReference type="Rhea" id="RHEA:11756"/>
        <dbReference type="Rhea" id="RHEA-COMP:9752"/>
        <dbReference type="Rhea" id="RHEA-COMP:10505"/>
        <dbReference type="ChEBI" id="CHEBI:15378"/>
        <dbReference type="ChEBI" id="CHEBI:29969"/>
        <dbReference type="ChEBI" id="CHEBI:30616"/>
        <dbReference type="ChEBI" id="CHEBI:33019"/>
        <dbReference type="ChEBI" id="CHEBI:57586"/>
        <dbReference type="ChEBI" id="CHEBI:83144"/>
        <dbReference type="ChEBI" id="CHEBI:456215"/>
        <dbReference type="EC" id="6.3.4.15"/>
    </reaction>
</comment>
<dbReference type="GO" id="GO:0006355">
    <property type="term" value="P:regulation of DNA-templated transcription"/>
    <property type="evidence" value="ECO:0007669"/>
    <property type="project" value="UniProtKB-UniRule"/>
</dbReference>
<dbReference type="NCBIfam" id="TIGR00121">
    <property type="entry name" value="birA_ligase"/>
    <property type="match status" value="1"/>
</dbReference>
<keyword evidence="3" id="KW-0547">Nucleotide-binding</keyword>
<evidence type="ECO:0000313" key="5">
    <source>
        <dbReference type="EMBL" id="NBI07516.1"/>
    </source>
</evidence>
<feature type="domain" description="BPL/LPL catalytic" evidence="4">
    <location>
        <begin position="67"/>
        <end position="256"/>
    </location>
</feature>
<dbReference type="Pfam" id="PF03099">
    <property type="entry name" value="BPL_LplA_LipB"/>
    <property type="match status" value="1"/>
</dbReference>
<accession>A0A845R1B7</accession>
<dbReference type="RefSeq" id="WP_160197970.1">
    <property type="nucleotide sequence ID" value="NZ_QXXA01000012.1"/>
</dbReference>
<evidence type="ECO:0000256" key="1">
    <source>
        <dbReference type="ARBA" id="ARBA00022598"/>
    </source>
</evidence>
<dbReference type="InterPro" id="IPR030855">
    <property type="entry name" value="Bifunct_BirA"/>
</dbReference>
<evidence type="ECO:0000256" key="2">
    <source>
        <dbReference type="ARBA" id="ARBA00023267"/>
    </source>
</evidence>
<keyword evidence="2 3" id="KW-0092">Biotin</keyword>
<dbReference type="InterPro" id="IPR003142">
    <property type="entry name" value="BPL_C"/>
</dbReference>
<dbReference type="OrthoDB" id="9807064at2"/>
<dbReference type="Gene3D" id="3.30.930.10">
    <property type="entry name" value="Bira Bifunctional Protein, Domain 2"/>
    <property type="match status" value="1"/>
</dbReference>
<dbReference type="SUPFAM" id="SSF46785">
    <property type="entry name" value="Winged helix' DNA-binding domain"/>
    <property type="match status" value="1"/>
</dbReference>
<dbReference type="AlphaFoldDB" id="A0A845R1B7"/>
<dbReference type="GO" id="GO:0003677">
    <property type="term" value="F:DNA binding"/>
    <property type="evidence" value="ECO:0007669"/>
    <property type="project" value="UniProtKB-UniRule"/>
</dbReference>
<dbReference type="SUPFAM" id="SSF55681">
    <property type="entry name" value="Class II aaRS and biotin synthetases"/>
    <property type="match status" value="1"/>
</dbReference>
<dbReference type="GO" id="GO:0004077">
    <property type="term" value="F:biotin--[biotin carboxyl-carrier protein] ligase activity"/>
    <property type="evidence" value="ECO:0007669"/>
    <property type="project" value="UniProtKB-UniRule"/>
</dbReference>
<evidence type="ECO:0000313" key="6">
    <source>
        <dbReference type="Proteomes" id="UP000467132"/>
    </source>
</evidence>
<dbReference type="GO" id="GO:0016740">
    <property type="term" value="F:transferase activity"/>
    <property type="evidence" value="ECO:0007669"/>
    <property type="project" value="UniProtKB-ARBA"/>
</dbReference>
<dbReference type="EC" id="6.3.4.15" evidence="3"/>
<evidence type="ECO:0000259" key="4">
    <source>
        <dbReference type="PROSITE" id="PS51733"/>
    </source>
</evidence>
<comment type="caution">
    <text evidence="5">The sequence shown here is derived from an EMBL/GenBank/DDBJ whole genome shotgun (WGS) entry which is preliminary data.</text>
</comment>
<dbReference type="GO" id="GO:0009249">
    <property type="term" value="P:protein lipoylation"/>
    <property type="evidence" value="ECO:0007669"/>
    <property type="project" value="UniProtKB-ARBA"/>
</dbReference>
<dbReference type="HAMAP" id="MF_00978">
    <property type="entry name" value="Bifunct_BirA"/>
    <property type="match status" value="1"/>
</dbReference>
<proteinExistence type="inferred from homology"/>
<dbReference type="EMBL" id="QXXA01000012">
    <property type="protein sequence ID" value="NBI07516.1"/>
    <property type="molecule type" value="Genomic_DNA"/>
</dbReference>
<sequence>MKEKIVKILKQNKNKYISGEIISDELNVTRTSIWKYISVLRKEGYVIDSASRKGYKLISYPDVLDIEVLERKLSTNHIGKTIYYYDTVDSTNIKAKNIALDENNGAVIISEEQTKGRGRLGRDWISPKYKGVWMSIILKPNIPPEDAPKITQIAAAAVSKSFDDLGIKNKIKWPNDIVINKKKVCGILTEMSGEIGRLKYIVIGIGINANLDEKDLTDDIKEMATSIKIENGSIVNRENLIIDILEKFEYLYEDFLKTKSLNKTLDICSEKSALLGKMVYLVKGEERFKVRAIDLDSEGRLIVEDKLGNKETIISGEISIRGLENYV</sequence>
<dbReference type="InterPro" id="IPR004143">
    <property type="entry name" value="BPL_LPL_catalytic"/>
</dbReference>
<dbReference type="PANTHER" id="PTHR12835">
    <property type="entry name" value="BIOTIN PROTEIN LIGASE"/>
    <property type="match status" value="1"/>
</dbReference>
<dbReference type="InterPro" id="IPR036388">
    <property type="entry name" value="WH-like_DNA-bd_sf"/>
</dbReference>
<dbReference type="GO" id="GO:0005524">
    <property type="term" value="F:ATP binding"/>
    <property type="evidence" value="ECO:0007669"/>
    <property type="project" value="UniProtKB-UniRule"/>
</dbReference>
<dbReference type="InterPro" id="IPR036390">
    <property type="entry name" value="WH_DNA-bd_sf"/>
</dbReference>
<feature type="binding site" evidence="3">
    <location>
        <position position="183"/>
    </location>
    <ligand>
        <name>biotin</name>
        <dbReference type="ChEBI" id="CHEBI:57586"/>
    </ligand>
</feature>
<keyword evidence="6" id="KW-1185">Reference proteome</keyword>
<dbReference type="PROSITE" id="PS51733">
    <property type="entry name" value="BPL_LPL_CATALYTIC"/>
    <property type="match status" value="1"/>
</dbReference>
<dbReference type="InterPro" id="IPR004408">
    <property type="entry name" value="Biotin_CoA_COase_ligase"/>
</dbReference>
<organism evidence="5 6">
    <name type="scientific">Senegalia massiliensis</name>
    <dbReference type="NCBI Taxonomy" id="1720316"/>
    <lineage>
        <taxon>Bacteria</taxon>
        <taxon>Bacillati</taxon>
        <taxon>Bacillota</taxon>
        <taxon>Clostridia</taxon>
        <taxon>Eubacteriales</taxon>
        <taxon>Clostridiaceae</taxon>
        <taxon>Senegalia</taxon>
    </lineage>
</organism>
<dbReference type="CDD" id="cd16442">
    <property type="entry name" value="BPL"/>
    <property type="match status" value="1"/>
</dbReference>
<protein>
    <recommendedName>
        <fullName evidence="3">Bifunctional ligase/repressor BirA</fullName>
    </recommendedName>
    <alternativeName>
        <fullName evidence="3">Biotin--[acetyl-CoA-carboxylase] ligase</fullName>
        <ecNumber evidence="3">6.3.4.15</ecNumber>
    </alternativeName>
    <alternativeName>
        <fullName evidence="3">Biotin--protein ligase</fullName>
    </alternativeName>
    <alternativeName>
        <fullName evidence="3">Biotin-[acetyl-CoA carboxylase] synthetase</fullName>
    </alternativeName>
</protein>
<keyword evidence="3" id="KW-0678">Repressor</keyword>
<reference evidence="5 6" key="1">
    <citation type="submission" date="2018-08" db="EMBL/GenBank/DDBJ databases">
        <title>Murine metabolic-syndrome-specific gut microbial biobank.</title>
        <authorList>
            <person name="Liu C."/>
        </authorList>
    </citation>
    <scope>NUCLEOTIDE SEQUENCE [LARGE SCALE GENOMIC DNA]</scope>
    <source>
        <strain evidence="5 6">583</strain>
    </source>
</reference>
<dbReference type="Gene3D" id="2.30.30.100">
    <property type="match status" value="1"/>
</dbReference>
<dbReference type="Proteomes" id="UP000467132">
    <property type="component" value="Unassembled WGS sequence"/>
</dbReference>
<feature type="binding site" evidence="3">
    <location>
        <begin position="90"/>
        <end position="92"/>
    </location>
    <ligand>
        <name>biotin</name>
        <dbReference type="ChEBI" id="CHEBI:57586"/>
    </ligand>
</feature>
<keyword evidence="3" id="KW-0067">ATP-binding</keyword>
<dbReference type="GO" id="GO:0005737">
    <property type="term" value="C:cytoplasm"/>
    <property type="evidence" value="ECO:0007669"/>
    <property type="project" value="TreeGrafter"/>
</dbReference>
<gene>
    <name evidence="3" type="primary">birA</name>
    <name evidence="5" type="ORF">D3Z33_11710</name>
</gene>
<dbReference type="PANTHER" id="PTHR12835:SF5">
    <property type="entry name" value="BIOTIN--PROTEIN LIGASE"/>
    <property type="match status" value="1"/>
</dbReference>
<evidence type="ECO:0000256" key="3">
    <source>
        <dbReference type="HAMAP-Rule" id="MF_00978"/>
    </source>
</evidence>
<feature type="binding site" evidence="3">
    <location>
        <position position="113"/>
    </location>
    <ligand>
        <name>biotin</name>
        <dbReference type="ChEBI" id="CHEBI:57586"/>
    </ligand>
</feature>
<dbReference type="InterPro" id="IPR045864">
    <property type="entry name" value="aa-tRNA-synth_II/BPL/LPL"/>
</dbReference>